<proteinExistence type="predicted"/>
<comment type="caution">
    <text evidence="2">The sequence shown here is derived from an EMBL/GenBank/DDBJ whole genome shotgun (WGS) entry which is preliminary data.</text>
</comment>
<dbReference type="AlphaFoldDB" id="A0A2P6NRB7"/>
<evidence type="ECO:0000313" key="2">
    <source>
        <dbReference type="EMBL" id="PRP86506.1"/>
    </source>
</evidence>
<dbReference type="Proteomes" id="UP000241769">
    <property type="component" value="Unassembled WGS sequence"/>
</dbReference>
<name>A0A2P6NRB7_9EUKA</name>
<keyword evidence="3" id="KW-1185">Reference proteome</keyword>
<evidence type="ECO:0000256" key="1">
    <source>
        <dbReference type="SAM" id="MobiDB-lite"/>
    </source>
</evidence>
<feature type="compositionally biased region" description="Basic and acidic residues" evidence="1">
    <location>
        <begin position="460"/>
        <end position="473"/>
    </location>
</feature>
<feature type="region of interest" description="Disordered" evidence="1">
    <location>
        <begin position="460"/>
        <end position="505"/>
    </location>
</feature>
<reference evidence="2 3" key="1">
    <citation type="journal article" date="2018" name="Genome Biol. Evol.">
        <title>Multiple Roots of Fruiting Body Formation in Amoebozoa.</title>
        <authorList>
            <person name="Hillmann F."/>
            <person name="Forbes G."/>
            <person name="Novohradska S."/>
            <person name="Ferling I."/>
            <person name="Riege K."/>
            <person name="Groth M."/>
            <person name="Westermann M."/>
            <person name="Marz M."/>
            <person name="Spaller T."/>
            <person name="Winckler T."/>
            <person name="Schaap P."/>
            <person name="Glockner G."/>
        </authorList>
    </citation>
    <scope>NUCLEOTIDE SEQUENCE [LARGE SCALE GENOMIC DNA]</scope>
    <source>
        <strain evidence="2 3">Jena</strain>
    </source>
</reference>
<dbReference type="InParanoid" id="A0A2P6NRB7"/>
<accession>A0A2P6NRB7</accession>
<dbReference type="EMBL" id="MDYQ01000030">
    <property type="protein sequence ID" value="PRP86506.1"/>
    <property type="molecule type" value="Genomic_DNA"/>
</dbReference>
<gene>
    <name evidence="2" type="ORF">PROFUN_05288</name>
</gene>
<evidence type="ECO:0000313" key="3">
    <source>
        <dbReference type="Proteomes" id="UP000241769"/>
    </source>
</evidence>
<organism evidence="2 3">
    <name type="scientific">Planoprotostelium fungivorum</name>
    <dbReference type="NCBI Taxonomy" id="1890364"/>
    <lineage>
        <taxon>Eukaryota</taxon>
        <taxon>Amoebozoa</taxon>
        <taxon>Evosea</taxon>
        <taxon>Variosea</taxon>
        <taxon>Cavosteliida</taxon>
        <taxon>Cavosteliaceae</taxon>
        <taxon>Planoprotostelium</taxon>
    </lineage>
</organism>
<sequence length="505" mass="57063">MRASIALLQHLRWLGQQRLSPNSNGQVQLSNNAGRHRRPDEDKVVKIIPKEVISFYDGTKKGKEKENILELLDKLEEAKLFIFPNDEYDASCVALRLLKRAKWRNCHTDVYKDYWRPKAEQFAFHRRDYFISWDIHRKQGNIFFVQDRNERSSRSGFLLQKRASAVEVDFCSRLLPEHKEIDQRLSSKDDVISNPDRNYISYSDPSAPGSRSYTSGLSTSSYSRFINTSVSFFSYTGNGSTSTSPFINWAVSRSDKSAQREVGQYNTRDSIIYSSFSPVATVIYLDNNGNGNYDQGEEISVEATRTVNFQTTVTMSKKLKGAEIVTGTEASNKFGMRYTLTPTFQANQDFIEDQDTVVVDLWGTPTYPAAANSSAKIAIIVLFSVAQPDLIEEINIEGLRLYVQNHTAQTGLVWRVARVPGVNGKAELTHVGRCWKGDPRERPNFAHICGLLGLEAPEDKDTDNIFSDDRDPYVETNLDEGSRYEPVTTEGQNGRASAHDNGNLV</sequence>
<protein>
    <submittedName>
        <fullName evidence="2">Uncharacterized protein</fullName>
    </submittedName>
</protein>